<dbReference type="RefSeq" id="WP_103966152.1">
    <property type="nucleotide sequence ID" value="NZ_FNUX01000007.1"/>
</dbReference>
<evidence type="ECO:0000313" key="3">
    <source>
        <dbReference type="Proteomes" id="UP000236753"/>
    </source>
</evidence>
<sequence>MKITFKTIPSEESIAILDSLQKAVSQALERKRRLGHYAVIWRDGKPVMIGEDAPKASEDSAGSEAGRGF</sequence>
<proteinExistence type="predicted"/>
<accession>A0A1H5UDT2</accession>
<evidence type="ECO:0000256" key="1">
    <source>
        <dbReference type="SAM" id="MobiDB-lite"/>
    </source>
</evidence>
<organism evidence="2 3">
    <name type="scientific">Nitrosomonas ureae</name>
    <dbReference type="NCBI Taxonomy" id="44577"/>
    <lineage>
        <taxon>Bacteria</taxon>
        <taxon>Pseudomonadati</taxon>
        <taxon>Pseudomonadota</taxon>
        <taxon>Betaproteobacteria</taxon>
        <taxon>Nitrosomonadales</taxon>
        <taxon>Nitrosomonadaceae</taxon>
        <taxon>Nitrosomonas</taxon>
    </lineage>
</organism>
<dbReference type="EMBL" id="FNUX01000007">
    <property type="protein sequence ID" value="SEF73242.1"/>
    <property type="molecule type" value="Genomic_DNA"/>
</dbReference>
<gene>
    <name evidence="2" type="ORF">SAMN05216334_107113</name>
</gene>
<dbReference type="Proteomes" id="UP000236753">
    <property type="component" value="Unassembled WGS sequence"/>
</dbReference>
<reference evidence="2 3" key="1">
    <citation type="submission" date="2016-10" db="EMBL/GenBank/DDBJ databases">
        <authorList>
            <person name="de Groot N.N."/>
        </authorList>
    </citation>
    <scope>NUCLEOTIDE SEQUENCE [LARGE SCALE GENOMIC DNA]</scope>
    <source>
        <strain evidence="2 3">Nm13</strain>
    </source>
</reference>
<name>A0A1H5UDT2_9PROT</name>
<feature type="region of interest" description="Disordered" evidence="1">
    <location>
        <begin position="50"/>
        <end position="69"/>
    </location>
</feature>
<dbReference type="AlphaFoldDB" id="A0A1H5UDT2"/>
<dbReference type="OrthoDB" id="598431at2"/>
<protein>
    <submittedName>
        <fullName evidence="2">Uncharacterized protein</fullName>
    </submittedName>
</protein>
<evidence type="ECO:0000313" key="2">
    <source>
        <dbReference type="EMBL" id="SEF73242.1"/>
    </source>
</evidence>